<evidence type="ECO:0000259" key="1">
    <source>
        <dbReference type="Pfam" id="PF03374"/>
    </source>
</evidence>
<reference evidence="2 3" key="1">
    <citation type="submission" date="2017-06" db="EMBL/GenBank/DDBJ databases">
        <title>Draft genome of Pseudomonas nitroreducens DF05.</title>
        <authorList>
            <person name="Iyer R."/>
        </authorList>
    </citation>
    <scope>NUCLEOTIDE SEQUENCE [LARGE SCALE GENOMIC DNA]</scope>
    <source>
        <strain evidence="2 3">DF05</strain>
    </source>
</reference>
<evidence type="ECO:0000313" key="3">
    <source>
        <dbReference type="Proteomes" id="UP000198145"/>
    </source>
</evidence>
<feature type="domain" description="Antirepressor protein C-terminal" evidence="1">
    <location>
        <begin position="2"/>
        <end position="80"/>
    </location>
</feature>
<sequence length="97" mass="11173">MSDMDLQEAAKALGTTRPKLITLMRDKGLLNADRLPTHPVRDRLYLWIHEGSWYHPQMGMQFSRSTRVRPAALNWLRDQLGIPRDMPPAIPDPRDVA</sequence>
<accession>A0A2D0ADQ5</accession>
<dbReference type="GO" id="GO:0003677">
    <property type="term" value="F:DNA binding"/>
    <property type="evidence" value="ECO:0007669"/>
    <property type="project" value="UniProtKB-KW"/>
</dbReference>
<dbReference type="Proteomes" id="UP000198145">
    <property type="component" value="Unassembled WGS sequence"/>
</dbReference>
<organism evidence="2 3">
    <name type="scientific">Pseudomonas nitroreducens</name>
    <dbReference type="NCBI Taxonomy" id="46680"/>
    <lineage>
        <taxon>Bacteria</taxon>
        <taxon>Pseudomonadati</taxon>
        <taxon>Pseudomonadota</taxon>
        <taxon>Gammaproteobacteria</taxon>
        <taxon>Pseudomonadales</taxon>
        <taxon>Pseudomonadaceae</taxon>
        <taxon>Pseudomonas</taxon>
    </lineage>
</organism>
<dbReference type="Pfam" id="PF03374">
    <property type="entry name" value="ANT"/>
    <property type="match status" value="1"/>
</dbReference>
<dbReference type="RefSeq" id="WP_088417677.1">
    <property type="nucleotide sequence ID" value="NZ_NJBA01000004.1"/>
</dbReference>
<dbReference type="InterPro" id="IPR005039">
    <property type="entry name" value="Ant_C"/>
</dbReference>
<proteinExistence type="predicted"/>
<gene>
    <name evidence="2" type="ORF">CEG18_11885</name>
</gene>
<name>A0A2D0ADQ5_PSENT</name>
<comment type="caution">
    <text evidence="2">The sequence shown here is derived from an EMBL/GenBank/DDBJ whole genome shotgun (WGS) entry which is preliminary data.</text>
</comment>
<keyword evidence="2" id="KW-0238">DNA-binding</keyword>
<dbReference type="EMBL" id="NJBA01000004">
    <property type="protein sequence ID" value="OWP50251.1"/>
    <property type="molecule type" value="Genomic_DNA"/>
</dbReference>
<evidence type="ECO:0000313" key="2">
    <source>
        <dbReference type="EMBL" id="OWP50251.1"/>
    </source>
</evidence>
<protein>
    <submittedName>
        <fullName evidence="2">DNA-binding protein</fullName>
    </submittedName>
</protein>
<dbReference type="AlphaFoldDB" id="A0A2D0ADQ5"/>